<dbReference type="SUPFAM" id="SSF161098">
    <property type="entry name" value="MetI-like"/>
    <property type="match status" value="1"/>
</dbReference>
<dbReference type="Gene3D" id="1.10.3720.10">
    <property type="entry name" value="MetI-like"/>
    <property type="match status" value="1"/>
</dbReference>
<feature type="transmembrane region" description="Helical" evidence="7">
    <location>
        <begin position="228"/>
        <end position="246"/>
    </location>
</feature>
<dbReference type="PANTHER" id="PTHR30465">
    <property type="entry name" value="INNER MEMBRANE ABC TRANSPORTER"/>
    <property type="match status" value="1"/>
</dbReference>
<organism evidence="9">
    <name type="scientific">freshwater metagenome</name>
    <dbReference type="NCBI Taxonomy" id="449393"/>
    <lineage>
        <taxon>unclassified sequences</taxon>
        <taxon>metagenomes</taxon>
        <taxon>ecological metagenomes</taxon>
    </lineage>
</organism>
<dbReference type="PANTHER" id="PTHR30465:SF0">
    <property type="entry name" value="OLIGOPEPTIDE TRANSPORT SYSTEM PERMEASE PROTEIN APPB"/>
    <property type="match status" value="1"/>
</dbReference>
<protein>
    <submittedName>
        <fullName evidence="9">Unannotated protein</fullName>
    </submittedName>
</protein>
<dbReference type="CDD" id="cd06261">
    <property type="entry name" value="TM_PBP2"/>
    <property type="match status" value="1"/>
</dbReference>
<feature type="transmembrane region" description="Helical" evidence="7">
    <location>
        <begin position="121"/>
        <end position="154"/>
    </location>
</feature>
<sequence length="364" mass="39370">MLMYALRRILLGFSIMIGVTILIYALLLAAPGGPEQKFANNPRYTEAQKVAYIAALGLDKPVFVQYCRWLGACRKDADGVEALLGPTGFPAFLPTPLSGIHTGILHGEFGYSYVSGEDVMYLISGAALPTLILAGLSIVIWLSIAIILGVVMGIRSGGKFDNTMSVVTYVSYSLPTFLLGFMMIWLFAIVLNITPVSGMGDSRISPAFGSDLYWQYFGSYPIEALLDLAAHLILPVLTLVIVSVAGDARYVRASVIDSLSMEHVRTARAKGLSGRRVIMRHALRTALIPFATNIGLALPFLFGGALVTETIFAWPGIGRLTLQATNSLDYPVLMMILLIAALLVVVGNLIADLLYVILDPRVRL</sequence>
<feature type="transmembrane region" description="Helical" evidence="7">
    <location>
        <begin position="332"/>
        <end position="358"/>
    </location>
</feature>
<keyword evidence="2" id="KW-0813">Transport</keyword>
<evidence type="ECO:0000256" key="3">
    <source>
        <dbReference type="ARBA" id="ARBA00022475"/>
    </source>
</evidence>
<dbReference type="GO" id="GO:0005886">
    <property type="term" value="C:plasma membrane"/>
    <property type="evidence" value="ECO:0007669"/>
    <property type="project" value="UniProtKB-SubCell"/>
</dbReference>
<proteinExistence type="predicted"/>
<evidence type="ECO:0000256" key="1">
    <source>
        <dbReference type="ARBA" id="ARBA00004651"/>
    </source>
</evidence>
<dbReference type="InterPro" id="IPR000515">
    <property type="entry name" value="MetI-like"/>
</dbReference>
<keyword evidence="6 7" id="KW-0472">Membrane</keyword>
<keyword evidence="4 7" id="KW-0812">Transmembrane</keyword>
<evidence type="ECO:0000256" key="7">
    <source>
        <dbReference type="SAM" id="Phobius"/>
    </source>
</evidence>
<accession>A0A6J7C4P9</accession>
<dbReference type="PROSITE" id="PS50928">
    <property type="entry name" value="ABC_TM1"/>
    <property type="match status" value="1"/>
</dbReference>
<feature type="transmembrane region" description="Helical" evidence="7">
    <location>
        <begin position="286"/>
        <end position="312"/>
    </location>
</feature>
<evidence type="ECO:0000256" key="2">
    <source>
        <dbReference type="ARBA" id="ARBA00022448"/>
    </source>
</evidence>
<feature type="transmembrane region" description="Helical" evidence="7">
    <location>
        <begin position="9"/>
        <end position="30"/>
    </location>
</feature>
<evidence type="ECO:0000256" key="5">
    <source>
        <dbReference type="ARBA" id="ARBA00022989"/>
    </source>
</evidence>
<feature type="domain" description="ABC transmembrane type-1" evidence="8">
    <location>
        <begin position="127"/>
        <end position="355"/>
    </location>
</feature>
<evidence type="ECO:0000256" key="4">
    <source>
        <dbReference type="ARBA" id="ARBA00022692"/>
    </source>
</evidence>
<dbReference type="EMBL" id="CAFBIX010000103">
    <property type="protein sequence ID" value="CAB4851269.1"/>
    <property type="molecule type" value="Genomic_DNA"/>
</dbReference>
<dbReference type="Pfam" id="PF00528">
    <property type="entry name" value="BPD_transp_1"/>
    <property type="match status" value="1"/>
</dbReference>
<dbReference type="AlphaFoldDB" id="A0A6J7C4P9"/>
<name>A0A6J7C4P9_9ZZZZ</name>
<feature type="transmembrane region" description="Helical" evidence="7">
    <location>
        <begin position="166"/>
        <end position="191"/>
    </location>
</feature>
<keyword evidence="5 7" id="KW-1133">Transmembrane helix</keyword>
<comment type="subcellular location">
    <subcellularLocation>
        <location evidence="1">Cell membrane</location>
        <topology evidence="1">Multi-pass membrane protein</topology>
    </subcellularLocation>
</comment>
<evidence type="ECO:0000313" key="9">
    <source>
        <dbReference type="EMBL" id="CAB4851269.1"/>
    </source>
</evidence>
<dbReference type="GO" id="GO:0055085">
    <property type="term" value="P:transmembrane transport"/>
    <property type="evidence" value="ECO:0007669"/>
    <property type="project" value="InterPro"/>
</dbReference>
<evidence type="ECO:0000256" key="6">
    <source>
        <dbReference type="ARBA" id="ARBA00023136"/>
    </source>
</evidence>
<dbReference type="InterPro" id="IPR045621">
    <property type="entry name" value="BPD_transp_1_N"/>
</dbReference>
<gene>
    <name evidence="9" type="ORF">UFOPK3278_01439</name>
</gene>
<evidence type="ECO:0000259" key="8">
    <source>
        <dbReference type="PROSITE" id="PS50928"/>
    </source>
</evidence>
<dbReference type="Pfam" id="PF19300">
    <property type="entry name" value="BPD_transp_1_N"/>
    <property type="match status" value="1"/>
</dbReference>
<keyword evidence="3" id="KW-1003">Cell membrane</keyword>
<dbReference type="InterPro" id="IPR035906">
    <property type="entry name" value="MetI-like_sf"/>
</dbReference>
<reference evidence="9" key="1">
    <citation type="submission" date="2020-05" db="EMBL/GenBank/DDBJ databases">
        <authorList>
            <person name="Chiriac C."/>
            <person name="Salcher M."/>
            <person name="Ghai R."/>
            <person name="Kavagutti S V."/>
        </authorList>
    </citation>
    <scope>NUCLEOTIDE SEQUENCE</scope>
</reference>